<dbReference type="PANTHER" id="PTHR39490:SF8">
    <property type="entry name" value="ZINC FINGER FYVE DOMAIN-CONTAINING PROTEIN 21"/>
    <property type="match status" value="1"/>
</dbReference>
<evidence type="ECO:0000256" key="4">
    <source>
        <dbReference type="PROSITE-ProRule" id="PRU00091"/>
    </source>
</evidence>
<dbReference type="Gene3D" id="2.30.29.160">
    <property type="entry name" value="Zinc finger FYVE domain-containing protein 21, C-terminal"/>
    <property type="match status" value="1"/>
</dbReference>
<name>R7TVG1_CAPTE</name>
<dbReference type="CDD" id="cd15727">
    <property type="entry name" value="FYVE_ZF21"/>
    <property type="match status" value="1"/>
</dbReference>
<keyword evidence="1" id="KW-0479">Metal-binding</keyword>
<evidence type="ECO:0000313" key="6">
    <source>
        <dbReference type="EMBL" id="ELT95451.1"/>
    </source>
</evidence>
<keyword evidence="2 4" id="KW-0863">Zinc-finger</keyword>
<dbReference type="Gene3D" id="3.30.40.10">
    <property type="entry name" value="Zinc/RING finger domain, C3HC4 (zinc finger)"/>
    <property type="match status" value="1"/>
</dbReference>
<dbReference type="EnsemblMetazoa" id="CapteT175974">
    <property type="protein sequence ID" value="CapteP175974"/>
    <property type="gene ID" value="CapteG175974"/>
</dbReference>
<dbReference type="SMART" id="SM00064">
    <property type="entry name" value="FYVE"/>
    <property type="match status" value="1"/>
</dbReference>
<evidence type="ECO:0000313" key="8">
    <source>
        <dbReference type="Proteomes" id="UP000014760"/>
    </source>
</evidence>
<evidence type="ECO:0000313" key="7">
    <source>
        <dbReference type="EnsemblMetazoa" id="CapteP175974"/>
    </source>
</evidence>
<dbReference type="OMA" id="HCEIEIA"/>
<dbReference type="InterPro" id="IPR052113">
    <property type="entry name" value="FYVE-type_Zinc_Finger"/>
</dbReference>
<dbReference type="Pfam" id="PF16696">
    <property type="entry name" value="ZFYVE21_C"/>
    <property type="match status" value="1"/>
</dbReference>
<keyword evidence="8" id="KW-1185">Reference proteome</keyword>
<evidence type="ECO:0000256" key="1">
    <source>
        <dbReference type="ARBA" id="ARBA00022723"/>
    </source>
</evidence>
<dbReference type="OrthoDB" id="660555at2759"/>
<reference evidence="7" key="3">
    <citation type="submission" date="2015-06" db="UniProtKB">
        <authorList>
            <consortium name="EnsemblMetazoa"/>
        </authorList>
    </citation>
    <scope>IDENTIFICATION</scope>
</reference>
<dbReference type="GO" id="GO:0008270">
    <property type="term" value="F:zinc ion binding"/>
    <property type="evidence" value="ECO:0007669"/>
    <property type="project" value="UniProtKB-KW"/>
</dbReference>
<dbReference type="InterPro" id="IPR013083">
    <property type="entry name" value="Znf_RING/FYVE/PHD"/>
</dbReference>
<dbReference type="InterPro" id="IPR038632">
    <property type="entry name" value="ZFYVE21_C_sf"/>
</dbReference>
<reference evidence="8" key="1">
    <citation type="submission" date="2012-12" db="EMBL/GenBank/DDBJ databases">
        <authorList>
            <person name="Hellsten U."/>
            <person name="Grimwood J."/>
            <person name="Chapman J.A."/>
            <person name="Shapiro H."/>
            <person name="Aerts A."/>
            <person name="Otillar R.P."/>
            <person name="Terry A.Y."/>
            <person name="Boore J.L."/>
            <person name="Simakov O."/>
            <person name="Marletaz F."/>
            <person name="Cho S.-J."/>
            <person name="Edsinger-Gonzales E."/>
            <person name="Havlak P."/>
            <person name="Kuo D.-H."/>
            <person name="Larsson T."/>
            <person name="Lv J."/>
            <person name="Arendt D."/>
            <person name="Savage R."/>
            <person name="Osoegawa K."/>
            <person name="de Jong P."/>
            <person name="Lindberg D.R."/>
            <person name="Seaver E.C."/>
            <person name="Weisblat D.A."/>
            <person name="Putnam N.H."/>
            <person name="Grigoriev I.V."/>
            <person name="Rokhsar D.S."/>
        </authorList>
    </citation>
    <scope>NUCLEOTIDE SEQUENCE</scope>
    <source>
        <strain evidence="8">I ESC-2004</strain>
    </source>
</reference>
<dbReference type="PROSITE" id="PS50178">
    <property type="entry name" value="ZF_FYVE"/>
    <property type="match status" value="1"/>
</dbReference>
<dbReference type="Proteomes" id="UP000014760">
    <property type="component" value="Unassembled WGS sequence"/>
</dbReference>
<organism evidence="6">
    <name type="scientific">Capitella teleta</name>
    <name type="common">Polychaete worm</name>
    <dbReference type="NCBI Taxonomy" id="283909"/>
    <lineage>
        <taxon>Eukaryota</taxon>
        <taxon>Metazoa</taxon>
        <taxon>Spiralia</taxon>
        <taxon>Lophotrochozoa</taxon>
        <taxon>Annelida</taxon>
        <taxon>Polychaeta</taxon>
        <taxon>Sedentaria</taxon>
        <taxon>Scolecida</taxon>
        <taxon>Capitellidae</taxon>
        <taxon>Capitella</taxon>
    </lineage>
</organism>
<dbReference type="Pfam" id="PF01363">
    <property type="entry name" value="FYVE"/>
    <property type="match status" value="1"/>
</dbReference>
<dbReference type="SUPFAM" id="SSF57903">
    <property type="entry name" value="FYVE/PHD zinc finger"/>
    <property type="match status" value="1"/>
</dbReference>
<dbReference type="InterPro" id="IPR011011">
    <property type="entry name" value="Znf_FYVE_PHD"/>
</dbReference>
<dbReference type="EMBL" id="KB309128">
    <property type="protein sequence ID" value="ELT95451.1"/>
    <property type="molecule type" value="Genomic_DNA"/>
</dbReference>
<dbReference type="EMBL" id="AMQN01011816">
    <property type="status" value="NOT_ANNOTATED_CDS"/>
    <property type="molecule type" value="Genomic_DNA"/>
</dbReference>
<dbReference type="InterPro" id="IPR000306">
    <property type="entry name" value="Znf_FYVE"/>
</dbReference>
<proteinExistence type="predicted"/>
<evidence type="ECO:0000259" key="5">
    <source>
        <dbReference type="PROSITE" id="PS50178"/>
    </source>
</evidence>
<keyword evidence="3" id="KW-0862">Zinc</keyword>
<feature type="domain" description="FYVE-type" evidence="5">
    <location>
        <begin position="38"/>
        <end position="93"/>
    </location>
</feature>
<evidence type="ECO:0000256" key="3">
    <source>
        <dbReference type="ARBA" id="ARBA00022833"/>
    </source>
</evidence>
<dbReference type="InterPro" id="IPR017455">
    <property type="entry name" value="Znf_FYVE-rel"/>
</dbReference>
<evidence type="ECO:0000256" key="2">
    <source>
        <dbReference type="ARBA" id="ARBA00022771"/>
    </source>
</evidence>
<reference evidence="6 8" key="2">
    <citation type="journal article" date="2013" name="Nature">
        <title>Insights into bilaterian evolution from three spiralian genomes.</title>
        <authorList>
            <person name="Simakov O."/>
            <person name="Marletaz F."/>
            <person name="Cho S.J."/>
            <person name="Edsinger-Gonzales E."/>
            <person name="Havlak P."/>
            <person name="Hellsten U."/>
            <person name="Kuo D.H."/>
            <person name="Larsson T."/>
            <person name="Lv J."/>
            <person name="Arendt D."/>
            <person name="Savage R."/>
            <person name="Osoegawa K."/>
            <person name="de Jong P."/>
            <person name="Grimwood J."/>
            <person name="Chapman J.A."/>
            <person name="Shapiro H."/>
            <person name="Aerts A."/>
            <person name="Otillar R.P."/>
            <person name="Terry A.Y."/>
            <person name="Boore J.L."/>
            <person name="Grigoriev I.V."/>
            <person name="Lindberg D.R."/>
            <person name="Seaver E.C."/>
            <person name="Weisblat D.A."/>
            <person name="Putnam N.H."/>
            <person name="Rokhsar D.S."/>
        </authorList>
    </citation>
    <scope>NUCLEOTIDE SEQUENCE</scope>
    <source>
        <strain evidence="6 8">I ESC-2004</strain>
    </source>
</reference>
<protein>
    <recommendedName>
        <fullName evidence="5">FYVE-type domain-containing protein</fullName>
    </recommendedName>
</protein>
<sequence>MAGSEGKLVRSKSGLRIVALNEGMQSPLLLAEPPWVPDKECPQCLSCTVKFDFLHRRHHCRRCGRCFCGSCSNNNIVLHRMCFVDPVRHCKDCVPISMKENEFYEKQLKTLTNGCSFYVSTEEELLDNKTFPLFLCKLSQDHRFLYLDPQGPEGKDQMPVALFRVDSTAILGASTDSQGNRVATGMQFNYRDELGTQCVMRLMAPDSGAKRAGMAWVAAMQKAMKMIMDQREK</sequence>
<dbReference type="AlphaFoldDB" id="R7TVG1"/>
<dbReference type="PANTHER" id="PTHR39490">
    <property type="entry name" value="ARRESTIN DOMAIN-CONTAINING PROTEIN D"/>
    <property type="match status" value="1"/>
</dbReference>
<dbReference type="InterPro" id="IPR032031">
    <property type="entry name" value="ZFYVE21_C"/>
</dbReference>
<gene>
    <name evidence="6" type="ORF">CAPTEDRAFT_175974</name>
</gene>
<dbReference type="STRING" id="283909.R7TVG1"/>
<accession>R7TVG1</accession>
<dbReference type="HOGENOM" id="CLU_103398_0_0_1"/>